<evidence type="ECO:0000256" key="1">
    <source>
        <dbReference type="ARBA" id="ARBA00005384"/>
    </source>
</evidence>
<dbReference type="RefSeq" id="WP_269357936.1">
    <property type="nucleotide sequence ID" value="NZ_JAPWHE010000004.1"/>
</dbReference>
<keyword evidence="3" id="KW-0805">Transcription regulation</keyword>
<dbReference type="CDD" id="cd00609">
    <property type="entry name" value="AAT_like"/>
    <property type="match status" value="1"/>
</dbReference>
<keyword evidence="9" id="KW-1185">Reference proteome</keyword>
<reference evidence="8" key="1">
    <citation type="submission" date="2022-12" db="EMBL/GenBank/DDBJ databases">
        <title>Bacterial isolates from different developmental stages of Nematostella vectensis.</title>
        <authorList>
            <person name="Fraune S."/>
        </authorList>
    </citation>
    <scope>NUCLEOTIDE SEQUENCE</scope>
    <source>
        <strain evidence="8">G21619-S1</strain>
    </source>
</reference>
<dbReference type="PANTHER" id="PTHR46577">
    <property type="entry name" value="HTH-TYPE TRANSCRIPTIONAL REGULATORY PROTEIN GABR"/>
    <property type="match status" value="1"/>
</dbReference>
<dbReference type="SUPFAM" id="SSF46785">
    <property type="entry name" value="Winged helix' DNA-binding domain"/>
    <property type="match status" value="1"/>
</dbReference>
<dbReference type="SUPFAM" id="SSF53383">
    <property type="entry name" value="PLP-dependent transferases"/>
    <property type="match status" value="1"/>
</dbReference>
<dbReference type="SMART" id="SM00345">
    <property type="entry name" value="HTH_GNTR"/>
    <property type="match status" value="1"/>
</dbReference>
<evidence type="ECO:0000259" key="7">
    <source>
        <dbReference type="PROSITE" id="PS50949"/>
    </source>
</evidence>
<dbReference type="CDD" id="cd07377">
    <property type="entry name" value="WHTH_GntR"/>
    <property type="match status" value="1"/>
</dbReference>
<feature type="domain" description="HTH gntR-type" evidence="7">
    <location>
        <begin position="1"/>
        <end position="69"/>
    </location>
</feature>
<keyword evidence="5" id="KW-0804">Transcription</keyword>
<dbReference type="InterPro" id="IPR036388">
    <property type="entry name" value="WH-like_DNA-bd_sf"/>
</dbReference>
<dbReference type="InterPro" id="IPR000524">
    <property type="entry name" value="Tscrpt_reg_HTH_GntR"/>
</dbReference>
<dbReference type="InterPro" id="IPR051446">
    <property type="entry name" value="HTH_trans_reg/aminotransferase"/>
</dbReference>
<dbReference type="Gene3D" id="1.10.10.10">
    <property type="entry name" value="Winged helix-like DNA-binding domain superfamily/Winged helix DNA-binding domain"/>
    <property type="match status" value="1"/>
</dbReference>
<gene>
    <name evidence="8" type="ORF">O4H32_07345</name>
</gene>
<keyword evidence="8" id="KW-0808">Transferase</keyword>
<evidence type="ECO:0000313" key="9">
    <source>
        <dbReference type="Proteomes" id="UP001068379"/>
    </source>
</evidence>
<protein>
    <submittedName>
        <fullName evidence="8">PLP-dependent aminotransferase family protein</fullName>
    </submittedName>
</protein>
<evidence type="ECO:0000256" key="4">
    <source>
        <dbReference type="ARBA" id="ARBA00023125"/>
    </source>
</evidence>
<dbReference type="InterPro" id="IPR036390">
    <property type="entry name" value="WH_DNA-bd_sf"/>
</dbReference>
<dbReference type="InterPro" id="IPR004839">
    <property type="entry name" value="Aminotransferase_I/II_large"/>
</dbReference>
<dbReference type="Pfam" id="PF00155">
    <property type="entry name" value="Aminotran_1_2"/>
    <property type="match status" value="1"/>
</dbReference>
<proteinExistence type="inferred from homology"/>
<dbReference type="GO" id="GO:0008483">
    <property type="term" value="F:transaminase activity"/>
    <property type="evidence" value="ECO:0007669"/>
    <property type="project" value="UniProtKB-KW"/>
</dbReference>
<dbReference type="Proteomes" id="UP001068379">
    <property type="component" value="Unassembled WGS sequence"/>
</dbReference>
<dbReference type="InterPro" id="IPR015424">
    <property type="entry name" value="PyrdxlP-dep_Trfase"/>
</dbReference>
<organism evidence="8 9">
    <name type="scientific">Castellaniella denitrificans</name>
    <dbReference type="NCBI Taxonomy" id="56119"/>
    <lineage>
        <taxon>Bacteria</taxon>
        <taxon>Pseudomonadati</taxon>
        <taxon>Pseudomonadota</taxon>
        <taxon>Betaproteobacteria</taxon>
        <taxon>Burkholderiales</taxon>
        <taxon>Alcaligenaceae</taxon>
        <taxon>Castellaniella</taxon>
    </lineage>
</organism>
<keyword evidence="2" id="KW-0663">Pyridoxal phosphate</keyword>
<evidence type="ECO:0000313" key="8">
    <source>
        <dbReference type="EMBL" id="MCZ4329761.1"/>
    </source>
</evidence>
<keyword evidence="4" id="KW-0238">DNA-binding</keyword>
<dbReference type="InterPro" id="IPR015421">
    <property type="entry name" value="PyrdxlP-dep_Trfase_major"/>
</dbReference>
<keyword evidence="8" id="KW-0032">Aminotransferase</keyword>
<name>A0ABT4M398_9BURK</name>
<accession>A0ABT4M398</accession>
<evidence type="ECO:0000256" key="2">
    <source>
        <dbReference type="ARBA" id="ARBA00022898"/>
    </source>
</evidence>
<dbReference type="PROSITE" id="PS50949">
    <property type="entry name" value="HTH_GNTR"/>
    <property type="match status" value="1"/>
</dbReference>
<evidence type="ECO:0000256" key="5">
    <source>
        <dbReference type="ARBA" id="ARBA00023163"/>
    </source>
</evidence>
<dbReference type="Pfam" id="PF00392">
    <property type="entry name" value="GntR"/>
    <property type="match status" value="1"/>
</dbReference>
<dbReference type="Gene3D" id="3.40.640.10">
    <property type="entry name" value="Type I PLP-dependent aspartate aminotransferase-like (Major domain)"/>
    <property type="match status" value="1"/>
</dbReference>
<comment type="similarity">
    <text evidence="1">In the C-terminal section; belongs to the class-I pyridoxal-phosphate-dependent aminotransferase family.</text>
</comment>
<evidence type="ECO:0000256" key="6">
    <source>
        <dbReference type="SAM" id="MobiDB-lite"/>
    </source>
</evidence>
<evidence type="ECO:0000256" key="3">
    <source>
        <dbReference type="ARBA" id="ARBA00023015"/>
    </source>
</evidence>
<feature type="region of interest" description="Disordered" evidence="6">
    <location>
        <begin position="106"/>
        <end position="132"/>
    </location>
</feature>
<sequence length="454" mass="51092">MTRIERVIQRIHRGMADGIWPPGARIWSIRTAAVELGLSKNTVAEAYDRMVALGQLEARVGSGYYVPVSTRRERLPKALSVAQAVDAVSLLREQLVRQYEVRVGEGRPPHDWAGTPEFRPPSGSRRPREDNEVHGYGNPWGFAPLREYLARHLADLRIQAEPEQILTTMGANHALDLIARQLLEPGDTVLVDSPGYYPLFAKLHLIGVQIIGVRRLIDGPDIEDLNAKAARYRPKLFFTQSQAHNPTGGSMSLPTGHRILLAAAQHRFQVVEEDPFADILPADAPRLASLDQLERVIYVGTFSKTLSAGLRVGYLACHSTLARSLCDLKMLTIASSGDIAERMLYDFIACGHYLKHLRKLRAQVAQATEQSLQILRDLELDVFCEPSGCFYLWVYLHPGDHEERLVREASERSIFIAPGRLFMPDRTSMRPAMRLNIAYAAHPKFIEFMRHRGR</sequence>
<dbReference type="EMBL" id="JAPWHE010000004">
    <property type="protein sequence ID" value="MCZ4329761.1"/>
    <property type="molecule type" value="Genomic_DNA"/>
</dbReference>
<dbReference type="PANTHER" id="PTHR46577:SF2">
    <property type="entry name" value="TRANSCRIPTIONAL REGULATORY PROTEIN"/>
    <property type="match status" value="1"/>
</dbReference>
<comment type="caution">
    <text evidence="8">The sequence shown here is derived from an EMBL/GenBank/DDBJ whole genome shotgun (WGS) entry which is preliminary data.</text>
</comment>